<dbReference type="InterPro" id="IPR023162">
    <property type="entry name" value="Apc36109-like_dom_sf"/>
</dbReference>
<dbReference type="SUPFAM" id="SSF116922">
    <property type="entry name" value="YugE-like"/>
    <property type="match status" value="1"/>
</dbReference>
<sequence>MRDHIIQIINEWNPVDINPLLEDEYLSESQKVYEAASCTSTVNELANVVFNIFEKSFGKEFDKSIKECRIIAEKIIILK</sequence>
<dbReference type="Gene3D" id="1.10.340.20">
    <property type="entry name" value="Apc36109-like domain"/>
    <property type="match status" value="1"/>
</dbReference>
<dbReference type="Proteomes" id="UP000565468">
    <property type="component" value="Unassembled WGS sequence"/>
</dbReference>
<dbReference type="RefSeq" id="WP_169505498.1">
    <property type="nucleotide sequence ID" value="NZ_JABBPN010000011.1"/>
</dbReference>
<dbReference type="EMBL" id="JABBPN010000011">
    <property type="protein sequence ID" value="NMO96713.1"/>
    <property type="molecule type" value="Genomic_DNA"/>
</dbReference>
<comment type="caution">
    <text evidence="1">The sequence shown here is derived from an EMBL/GenBank/DDBJ whole genome shotgun (WGS) entry which is preliminary data.</text>
</comment>
<dbReference type="AlphaFoldDB" id="A0A848M9Y0"/>
<proteinExistence type="predicted"/>
<dbReference type="Pfam" id="PF08958">
    <property type="entry name" value="DUF1871"/>
    <property type="match status" value="1"/>
</dbReference>
<accession>A0A848M9Y0</accession>
<keyword evidence="2" id="KW-1185">Reference proteome</keyword>
<reference evidence="1 2" key="1">
    <citation type="submission" date="2020-04" db="EMBL/GenBank/DDBJ databases">
        <title>Paenibacillus algicola sp. nov., a novel marine bacterium producing alginate lyase.</title>
        <authorList>
            <person name="Huang H."/>
        </authorList>
    </citation>
    <scope>NUCLEOTIDE SEQUENCE [LARGE SCALE GENOMIC DNA]</scope>
    <source>
        <strain evidence="1 2">L7-75</strain>
    </source>
</reference>
<evidence type="ECO:0000313" key="1">
    <source>
        <dbReference type="EMBL" id="NMO96713.1"/>
    </source>
</evidence>
<protein>
    <submittedName>
        <fullName evidence="1">DUF1871 family protein</fullName>
    </submittedName>
</protein>
<name>A0A848M9Y0_PAELE</name>
<dbReference type="InterPro" id="IPR015053">
    <property type="entry name" value="DUF1871"/>
</dbReference>
<organism evidence="1 2">
    <name type="scientific">Paenibacillus lemnae</name>
    <dbReference type="NCBI Taxonomy" id="1330551"/>
    <lineage>
        <taxon>Bacteria</taxon>
        <taxon>Bacillati</taxon>
        <taxon>Bacillota</taxon>
        <taxon>Bacilli</taxon>
        <taxon>Bacillales</taxon>
        <taxon>Paenibacillaceae</taxon>
        <taxon>Paenibacillus</taxon>
    </lineage>
</organism>
<evidence type="ECO:0000313" key="2">
    <source>
        <dbReference type="Proteomes" id="UP000565468"/>
    </source>
</evidence>
<gene>
    <name evidence="1" type="ORF">HII30_13115</name>
</gene>